<gene>
    <name evidence="1" type="ORF">MARPO_0025s0078</name>
</gene>
<dbReference type="Gramene" id="Mp2g26000.1">
    <property type="protein sequence ID" value="Mp2g26000.1.cds"/>
    <property type="gene ID" value="Mp2g26000"/>
</dbReference>
<reference evidence="2" key="1">
    <citation type="journal article" date="2017" name="Cell">
        <title>Insights into land plant evolution garnered from the Marchantia polymorpha genome.</title>
        <authorList>
            <person name="Bowman J.L."/>
            <person name="Kohchi T."/>
            <person name="Yamato K.T."/>
            <person name="Jenkins J."/>
            <person name="Shu S."/>
            <person name="Ishizaki K."/>
            <person name="Yamaoka S."/>
            <person name="Nishihama R."/>
            <person name="Nakamura Y."/>
            <person name="Berger F."/>
            <person name="Adam C."/>
            <person name="Aki S.S."/>
            <person name="Althoff F."/>
            <person name="Araki T."/>
            <person name="Arteaga-Vazquez M.A."/>
            <person name="Balasubrmanian S."/>
            <person name="Barry K."/>
            <person name="Bauer D."/>
            <person name="Boehm C.R."/>
            <person name="Briginshaw L."/>
            <person name="Caballero-Perez J."/>
            <person name="Catarino B."/>
            <person name="Chen F."/>
            <person name="Chiyoda S."/>
            <person name="Chovatia M."/>
            <person name="Davies K.M."/>
            <person name="Delmans M."/>
            <person name="Demura T."/>
            <person name="Dierschke T."/>
            <person name="Dolan L."/>
            <person name="Dorantes-Acosta A.E."/>
            <person name="Eklund D.M."/>
            <person name="Florent S.N."/>
            <person name="Flores-Sandoval E."/>
            <person name="Fujiyama A."/>
            <person name="Fukuzawa H."/>
            <person name="Galik B."/>
            <person name="Grimanelli D."/>
            <person name="Grimwood J."/>
            <person name="Grossniklaus U."/>
            <person name="Hamada T."/>
            <person name="Haseloff J."/>
            <person name="Hetherington A.J."/>
            <person name="Higo A."/>
            <person name="Hirakawa Y."/>
            <person name="Hundley H.N."/>
            <person name="Ikeda Y."/>
            <person name="Inoue K."/>
            <person name="Inoue S.I."/>
            <person name="Ishida S."/>
            <person name="Jia Q."/>
            <person name="Kakita M."/>
            <person name="Kanazawa T."/>
            <person name="Kawai Y."/>
            <person name="Kawashima T."/>
            <person name="Kennedy M."/>
            <person name="Kinose K."/>
            <person name="Kinoshita T."/>
            <person name="Kohara Y."/>
            <person name="Koide E."/>
            <person name="Komatsu K."/>
            <person name="Kopischke S."/>
            <person name="Kubo M."/>
            <person name="Kyozuka J."/>
            <person name="Lagercrantz U."/>
            <person name="Lin S.S."/>
            <person name="Lindquist E."/>
            <person name="Lipzen A.M."/>
            <person name="Lu C.W."/>
            <person name="De Luna E."/>
            <person name="Martienssen R.A."/>
            <person name="Minamino N."/>
            <person name="Mizutani M."/>
            <person name="Mizutani M."/>
            <person name="Mochizuki N."/>
            <person name="Monte I."/>
            <person name="Mosher R."/>
            <person name="Nagasaki H."/>
            <person name="Nakagami H."/>
            <person name="Naramoto S."/>
            <person name="Nishitani K."/>
            <person name="Ohtani M."/>
            <person name="Okamoto T."/>
            <person name="Okumura M."/>
            <person name="Phillips J."/>
            <person name="Pollak B."/>
            <person name="Reinders A."/>
            <person name="Rovekamp M."/>
            <person name="Sano R."/>
            <person name="Sawa S."/>
            <person name="Schmid M.W."/>
            <person name="Shirakawa M."/>
            <person name="Solano R."/>
            <person name="Spunde A."/>
            <person name="Suetsugu N."/>
            <person name="Sugano S."/>
            <person name="Sugiyama A."/>
            <person name="Sun R."/>
            <person name="Suzuki Y."/>
            <person name="Takenaka M."/>
            <person name="Takezawa D."/>
            <person name="Tomogane H."/>
            <person name="Tsuzuki M."/>
            <person name="Ueda T."/>
            <person name="Umeda M."/>
            <person name="Ward J.M."/>
            <person name="Watanabe Y."/>
            <person name="Yazaki K."/>
            <person name="Yokoyama R."/>
            <person name="Yoshitake Y."/>
            <person name="Yotsui I."/>
            <person name="Zachgo S."/>
            <person name="Schmutz J."/>
        </authorList>
    </citation>
    <scope>NUCLEOTIDE SEQUENCE [LARGE SCALE GENOMIC DNA]</scope>
    <source>
        <strain evidence="2">Tak-1</strain>
    </source>
</reference>
<evidence type="ECO:0000313" key="1">
    <source>
        <dbReference type="EMBL" id="PTQ43388.1"/>
    </source>
</evidence>
<dbReference type="AlphaFoldDB" id="A0A2R6XBA9"/>
<organism evidence="1 2">
    <name type="scientific">Marchantia polymorpha</name>
    <name type="common">Common liverwort</name>
    <name type="synonym">Marchantia aquatica</name>
    <dbReference type="NCBI Taxonomy" id="3197"/>
    <lineage>
        <taxon>Eukaryota</taxon>
        <taxon>Viridiplantae</taxon>
        <taxon>Streptophyta</taxon>
        <taxon>Embryophyta</taxon>
        <taxon>Marchantiophyta</taxon>
        <taxon>Marchantiopsida</taxon>
        <taxon>Marchantiidae</taxon>
        <taxon>Marchantiales</taxon>
        <taxon>Marchantiaceae</taxon>
        <taxon>Marchantia</taxon>
    </lineage>
</organism>
<keyword evidence="2" id="KW-1185">Reference proteome</keyword>
<evidence type="ECO:0000313" key="2">
    <source>
        <dbReference type="Proteomes" id="UP000244005"/>
    </source>
</evidence>
<sequence length="39" mass="4405">MRQTHNHKSCSLCNGERNSMLKWSAANICKSHSCDLLSL</sequence>
<protein>
    <submittedName>
        <fullName evidence="1">Uncharacterized protein</fullName>
    </submittedName>
</protein>
<dbReference type="EMBL" id="KZ772697">
    <property type="protein sequence ID" value="PTQ43388.1"/>
    <property type="molecule type" value="Genomic_DNA"/>
</dbReference>
<name>A0A2R6XBA9_MARPO</name>
<proteinExistence type="predicted"/>
<dbReference type="Proteomes" id="UP000244005">
    <property type="component" value="Unassembled WGS sequence"/>
</dbReference>
<accession>A0A2R6XBA9</accession>